<dbReference type="Pfam" id="PF00528">
    <property type="entry name" value="BPD_transp_1"/>
    <property type="match status" value="1"/>
</dbReference>
<dbReference type="PROSITE" id="PS50928">
    <property type="entry name" value="ABC_TM1"/>
    <property type="match status" value="1"/>
</dbReference>
<dbReference type="PANTHER" id="PTHR43839">
    <property type="entry name" value="OPPC IN A BINDING PROTEIN-DEPENDENT TRANSPORT SYSTEM"/>
    <property type="match status" value="1"/>
</dbReference>
<protein>
    <recommendedName>
        <fullName evidence="6">ABC transmembrane type-1 domain-containing protein</fullName>
    </recommendedName>
</protein>
<proteinExistence type="predicted"/>
<organism evidence="7">
    <name type="scientific">marine sediment metagenome</name>
    <dbReference type="NCBI Taxonomy" id="412755"/>
    <lineage>
        <taxon>unclassified sequences</taxon>
        <taxon>metagenomes</taxon>
        <taxon>ecological metagenomes</taxon>
    </lineage>
</organism>
<feature type="transmembrane region" description="Helical" evidence="5">
    <location>
        <begin position="76"/>
        <end position="97"/>
    </location>
</feature>
<evidence type="ECO:0000256" key="1">
    <source>
        <dbReference type="ARBA" id="ARBA00004141"/>
    </source>
</evidence>
<dbReference type="SUPFAM" id="SSF161098">
    <property type="entry name" value="MetI-like"/>
    <property type="match status" value="1"/>
</dbReference>
<evidence type="ECO:0000256" key="2">
    <source>
        <dbReference type="ARBA" id="ARBA00022692"/>
    </source>
</evidence>
<comment type="subcellular location">
    <subcellularLocation>
        <location evidence="1">Membrane</location>
        <topology evidence="1">Multi-pass membrane protein</topology>
    </subcellularLocation>
</comment>
<dbReference type="GO" id="GO:0055085">
    <property type="term" value="P:transmembrane transport"/>
    <property type="evidence" value="ECO:0007669"/>
    <property type="project" value="InterPro"/>
</dbReference>
<keyword evidence="2 5" id="KW-0812">Transmembrane</keyword>
<feature type="domain" description="ABC transmembrane type-1" evidence="6">
    <location>
        <begin position="8"/>
        <end position="200"/>
    </location>
</feature>
<comment type="caution">
    <text evidence="7">The sequence shown here is derived from an EMBL/GenBank/DDBJ whole genome shotgun (WGS) entry which is preliminary data.</text>
</comment>
<keyword evidence="3 5" id="KW-1133">Transmembrane helix</keyword>
<dbReference type="InterPro" id="IPR000515">
    <property type="entry name" value="MetI-like"/>
</dbReference>
<dbReference type="Gene3D" id="1.10.3720.10">
    <property type="entry name" value="MetI-like"/>
    <property type="match status" value="1"/>
</dbReference>
<name>X0YJ48_9ZZZZ</name>
<keyword evidence="4 5" id="KW-0472">Membrane</keyword>
<feature type="transmembrane region" description="Helical" evidence="5">
    <location>
        <begin position="135"/>
        <end position="161"/>
    </location>
</feature>
<evidence type="ECO:0000256" key="5">
    <source>
        <dbReference type="SAM" id="Phobius"/>
    </source>
</evidence>
<gene>
    <name evidence="7" type="ORF">S01H1_82051</name>
</gene>
<evidence type="ECO:0000259" key="6">
    <source>
        <dbReference type="PROSITE" id="PS50928"/>
    </source>
</evidence>
<dbReference type="AlphaFoldDB" id="X0YJ48"/>
<feature type="transmembrane region" description="Helical" evidence="5">
    <location>
        <begin position="181"/>
        <end position="199"/>
    </location>
</feature>
<feature type="non-terminal residue" evidence="7">
    <location>
        <position position="200"/>
    </location>
</feature>
<sequence length="200" mass="21039">FTRCLVGSWVSLAVGPLVILISFPLGILLGGVSGYYGGGVDMFIQRVCEVMLAIPGLPILMAMGAALRGFGLSAMMVFLGVILALAIISWGGLARIIRGQVLAIREMDFVTAARAAGANDLRIVIRHIVPNVTSYLVVAATLTIPGMMLTEAALSFLGYGIQEPMTSWGQLLSVATNVGAMELHPWILIPGAFIVISVLA</sequence>
<evidence type="ECO:0000313" key="7">
    <source>
        <dbReference type="EMBL" id="GAG47162.1"/>
    </source>
</evidence>
<dbReference type="InterPro" id="IPR035906">
    <property type="entry name" value="MetI-like_sf"/>
</dbReference>
<reference evidence="7" key="1">
    <citation type="journal article" date="2014" name="Front. Microbiol.">
        <title>High frequency of phylogenetically diverse reductive dehalogenase-homologous genes in deep subseafloor sedimentary metagenomes.</title>
        <authorList>
            <person name="Kawai M."/>
            <person name="Futagami T."/>
            <person name="Toyoda A."/>
            <person name="Takaki Y."/>
            <person name="Nishi S."/>
            <person name="Hori S."/>
            <person name="Arai W."/>
            <person name="Tsubouchi T."/>
            <person name="Morono Y."/>
            <person name="Uchiyama I."/>
            <person name="Ito T."/>
            <person name="Fujiyama A."/>
            <person name="Inagaki F."/>
            <person name="Takami H."/>
        </authorList>
    </citation>
    <scope>NUCLEOTIDE SEQUENCE</scope>
    <source>
        <strain evidence="7">Expedition CK06-06</strain>
    </source>
</reference>
<dbReference type="EMBL" id="BARS01055592">
    <property type="protein sequence ID" value="GAG47162.1"/>
    <property type="molecule type" value="Genomic_DNA"/>
</dbReference>
<evidence type="ECO:0000256" key="4">
    <source>
        <dbReference type="ARBA" id="ARBA00023136"/>
    </source>
</evidence>
<dbReference type="PANTHER" id="PTHR43839:SF3">
    <property type="entry name" value="OLIGOPEPTIDE ABC TRANSPORTER, PERMEASE PROTEIN"/>
    <property type="match status" value="1"/>
</dbReference>
<dbReference type="CDD" id="cd06261">
    <property type="entry name" value="TM_PBP2"/>
    <property type="match status" value="1"/>
</dbReference>
<accession>X0YJ48</accession>
<feature type="transmembrane region" description="Helical" evidence="5">
    <location>
        <begin position="12"/>
        <end position="38"/>
    </location>
</feature>
<dbReference type="GO" id="GO:0016020">
    <property type="term" value="C:membrane"/>
    <property type="evidence" value="ECO:0007669"/>
    <property type="project" value="UniProtKB-SubCell"/>
</dbReference>
<feature type="non-terminal residue" evidence="7">
    <location>
        <position position="1"/>
    </location>
</feature>
<evidence type="ECO:0000256" key="3">
    <source>
        <dbReference type="ARBA" id="ARBA00022989"/>
    </source>
</evidence>
<feature type="transmembrane region" description="Helical" evidence="5">
    <location>
        <begin position="50"/>
        <end position="70"/>
    </location>
</feature>